<dbReference type="UniPathway" id="UPA00098">
    <property type="reaction ID" value="UER00360"/>
</dbReference>
<dbReference type="PANTHER" id="PTHR11063:SF8">
    <property type="entry name" value="DELTA-1-PYRROLINE-5-CARBOXYLATE SYNTHASE"/>
    <property type="match status" value="1"/>
</dbReference>
<dbReference type="FunFam" id="3.40.309.10:FF:000006">
    <property type="entry name" value="Gamma-glutamyl phosphate reductase"/>
    <property type="match status" value="1"/>
</dbReference>
<keyword evidence="7" id="KW-0963">Cytoplasm</keyword>
<dbReference type="PROSITE" id="PS01223">
    <property type="entry name" value="PROA"/>
    <property type="match status" value="1"/>
</dbReference>
<evidence type="ECO:0000256" key="3">
    <source>
        <dbReference type="ARBA" id="ARBA00022650"/>
    </source>
</evidence>
<proteinExistence type="inferred from homology"/>
<dbReference type="InterPro" id="IPR012134">
    <property type="entry name" value="Glu-5-SA_DH"/>
</dbReference>
<gene>
    <name evidence="7" type="primary">proA</name>
    <name evidence="9" type="ORF">SAMN04488700_0494</name>
</gene>
<evidence type="ECO:0000256" key="2">
    <source>
        <dbReference type="ARBA" id="ARBA00022605"/>
    </source>
</evidence>
<evidence type="ECO:0000313" key="10">
    <source>
        <dbReference type="Proteomes" id="UP000193435"/>
    </source>
</evidence>
<feature type="domain" description="Aldehyde dehydrogenase" evidence="8">
    <location>
        <begin position="37"/>
        <end position="290"/>
    </location>
</feature>
<dbReference type="GO" id="GO:0004350">
    <property type="term" value="F:glutamate-5-semialdehyde dehydrogenase activity"/>
    <property type="evidence" value="ECO:0007669"/>
    <property type="project" value="UniProtKB-UniRule"/>
</dbReference>
<protein>
    <recommendedName>
        <fullName evidence="7">Gamma-glutamyl phosphate reductase</fullName>
        <shortName evidence="7">GPR</shortName>
        <ecNumber evidence="7">1.2.1.41</ecNumber>
    </recommendedName>
    <alternativeName>
        <fullName evidence="7">Glutamate-5-semialdehyde dehydrogenase</fullName>
    </alternativeName>
    <alternativeName>
        <fullName evidence="7">Glutamyl-gamma-semialdehyde dehydrogenase</fullName>
        <shortName evidence="7">GSA dehydrogenase</shortName>
    </alternativeName>
</protein>
<dbReference type="GO" id="GO:0055129">
    <property type="term" value="P:L-proline biosynthetic process"/>
    <property type="evidence" value="ECO:0007669"/>
    <property type="project" value="UniProtKB-UniRule"/>
</dbReference>
<dbReference type="InterPro" id="IPR000965">
    <property type="entry name" value="GPR_dom"/>
</dbReference>
<keyword evidence="10" id="KW-1185">Reference proteome</keyword>
<dbReference type="EMBL" id="FXBJ01000002">
    <property type="protein sequence ID" value="SMH27164.1"/>
    <property type="molecule type" value="Genomic_DNA"/>
</dbReference>
<evidence type="ECO:0000256" key="7">
    <source>
        <dbReference type="HAMAP-Rule" id="MF_00412"/>
    </source>
</evidence>
<evidence type="ECO:0000256" key="1">
    <source>
        <dbReference type="ARBA" id="ARBA00004985"/>
    </source>
</evidence>
<dbReference type="EC" id="1.2.1.41" evidence="7"/>
<dbReference type="InterPro" id="IPR016163">
    <property type="entry name" value="Ald_DH_C"/>
</dbReference>
<comment type="subcellular location">
    <subcellularLocation>
        <location evidence="7">Cytoplasm</location>
    </subcellularLocation>
</comment>
<dbReference type="Gene3D" id="3.40.309.10">
    <property type="entry name" value="Aldehyde Dehydrogenase, Chain A, domain 2"/>
    <property type="match status" value="1"/>
</dbReference>
<dbReference type="InterPro" id="IPR016162">
    <property type="entry name" value="Ald_DH_N"/>
</dbReference>
<dbReference type="AlphaFoldDB" id="A0A1X7MRB5"/>
<dbReference type="NCBIfam" id="TIGR00407">
    <property type="entry name" value="proA"/>
    <property type="match status" value="1"/>
</dbReference>
<dbReference type="InterPro" id="IPR020593">
    <property type="entry name" value="G-glutamylP_reductase_CS"/>
</dbReference>
<dbReference type="InterPro" id="IPR016161">
    <property type="entry name" value="Ald_DH/histidinol_DH"/>
</dbReference>
<evidence type="ECO:0000256" key="4">
    <source>
        <dbReference type="ARBA" id="ARBA00022857"/>
    </source>
</evidence>
<dbReference type="STRING" id="1073423.SAMN04488700_0494"/>
<dbReference type="HAMAP" id="MF_00412">
    <property type="entry name" value="ProA"/>
    <property type="match status" value="1"/>
</dbReference>
<comment type="function">
    <text evidence="7">Catalyzes the NADPH-dependent reduction of L-glutamate 5-phosphate into L-glutamate 5-semialdehyde and phosphate. The product spontaneously undergoes cyclization to form 1-pyrroline-5-carboxylate.</text>
</comment>
<dbReference type="NCBIfam" id="NF001221">
    <property type="entry name" value="PRK00197.1"/>
    <property type="match status" value="1"/>
</dbReference>
<dbReference type="SUPFAM" id="SSF53720">
    <property type="entry name" value="ALDH-like"/>
    <property type="match status" value="1"/>
</dbReference>
<organism evidence="9 10">
    <name type="scientific">Carnobacterium iners</name>
    <dbReference type="NCBI Taxonomy" id="1073423"/>
    <lineage>
        <taxon>Bacteria</taxon>
        <taxon>Bacillati</taxon>
        <taxon>Bacillota</taxon>
        <taxon>Bacilli</taxon>
        <taxon>Lactobacillales</taxon>
        <taxon>Carnobacteriaceae</taxon>
        <taxon>Carnobacterium</taxon>
    </lineage>
</organism>
<keyword evidence="3 7" id="KW-0641">Proline biosynthesis</keyword>
<accession>A0A1X7MRB5</accession>
<dbReference type="GO" id="GO:0005737">
    <property type="term" value="C:cytoplasm"/>
    <property type="evidence" value="ECO:0007669"/>
    <property type="project" value="UniProtKB-SubCell"/>
</dbReference>
<evidence type="ECO:0000313" key="9">
    <source>
        <dbReference type="EMBL" id="SMH27164.1"/>
    </source>
</evidence>
<dbReference type="PANTHER" id="PTHR11063">
    <property type="entry name" value="GLUTAMATE SEMIALDEHYDE DEHYDROGENASE"/>
    <property type="match status" value="1"/>
</dbReference>
<name>A0A1X7MRB5_9LACT</name>
<keyword evidence="5 7" id="KW-0560">Oxidoreductase</keyword>
<dbReference type="InterPro" id="IPR015590">
    <property type="entry name" value="Aldehyde_DH_dom"/>
</dbReference>
<evidence type="ECO:0000259" key="8">
    <source>
        <dbReference type="Pfam" id="PF00171"/>
    </source>
</evidence>
<keyword evidence="4 7" id="KW-0521">NADP</keyword>
<sequence>MCMKTLIELGEEAKKASRYLALASTTEKNHTLKMMSLAILDNVDEILSANQKDLAAAKENNIPETLLDRLILNANRLQEMADGLIQIADLPDPIGVVDGMFKNEAGLTIGKQSVPLGVIGIIYESRPNVTTDAGALCFKSGNAVILRGGKEAIHSNTALVNILQETLNATGFPIACLQLIEDTSRETAREMMRLNRYLDVLIPRGGARLIQTVLETATVPVIETGTGNCHIYIDKDAQLKMATDIIVNAKCSRPSVCNAAETLVIHKDVAAEFLPFIEQALADYHVELRADEKAYQLLKKAIPATKEDWETEFLDFILAIKVVDSLEEAIDHINQYSTGHSEAIVTDNYFSGQRFHREIDSSTVYVNASTRFTDGFEFGFGAEIGISTQKLHARGPMGLAELTSSKYIVFGEGQIR</sequence>
<keyword evidence="2 7" id="KW-0028">Amino-acid biosynthesis</keyword>
<dbReference type="Gene3D" id="3.40.605.10">
    <property type="entry name" value="Aldehyde Dehydrogenase, Chain A, domain 1"/>
    <property type="match status" value="1"/>
</dbReference>
<dbReference type="GO" id="GO:0050661">
    <property type="term" value="F:NADP binding"/>
    <property type="evidence" value="ECO:0007669"/>
    <property type="project" value="InterPro"/>
</dbReference>
<dbReference type="Proteomes" id="UP000193435">
    <property type="component" value="Unassembled WGS sequence"/>
</dbReference>
<dbReference type="Pfam" id="PF00171">
    <property type="entry name" value="Aldedh"/>
    <property type="match status" value="2"/>
</dbReference>
<dbReference type="PIRSF" id="PIRSF000151">
    <property type="entry name" value="GPR"/>
    <property type="match status" value="1"/>
</dbReference>
<evidence type="ECO:0000256" key="5">
    <source>
        <dbReference type="ARBA" id="ARBA00023002"/>
    </source>
</evidence>
<feature type="domain" description="Aldehyde dehydrogenase" evidence="8">
    <location>
        <begin position="317"/>
        <end position="379"/>
    </location>
</feature>
<comment type="pathway">
    <text evidence="1 7">Amino-acid biosynthesis; L-proline biosynthesis; L-glutamate 5-semialdehyde from L-glutamate: step 2/2.</text>
</comment>
<reference evidence="9 10" key="1">
    <citation type="submission" date="2017-04" db="EMBL/GenBank/DDBJ databases">
        <authorList>
            <person name="Afonso C.L."/>
            <person name="Miller P.J."/>
            <person name="Scott M.A."/>
            <person name="Spackman E."/>
            <person name="Goraichik I."/>
            <person name="Dimitrov K.M."/>
            <person name="Suarez D.L."/>
            <person name="Swayne D.E."/>
        </authorList>
    </citation>
    <scope>NUCLEOTIDE SEQUENCE [LARGE SCALE GENOMIC DNA]</scope>
    <source>
        <strain evidence="9 10">LMG26642</strain>
    </source>
</reference>
<dbReference type="CDD" id="cd07079">
    <property type="entry name" value="ALDH_F18-19_ProA-GPR"/>
    <property type="match status" value="1"/>
</dbReference>
<evidence type="ECO:0000256" key="6">
    <source>
        <dbReference type="ARBA" id="ARBA00049024"/>
    </source>
</evidence>
<comment type="catalytic activity">
    <reaction evidence="6 7">
        <text>L-glutamate 5-semialdehyde + phosphate + NADP(+) = L-glutamyl 5-phosphate + NADPH + H(+)</text>
        <dbReference type="Rhea" id="RHEA:19541"/>
        <dbReference type="ChEBI" id="CHEBI:15378"/>
        <dbReference type="ChEBI" id="CHEBI:43474"/>
        <dbReference type="ChEBI" id="CHEBI:57783"/>
        <dbReference type="ChEBI" id="CHEBI:58066"/>
        <dbReference type="ChEBI" id="CHEBI:58274"/>
        <dbReference type="ChEBI" id="CHEBI:58349"/>
        <dbReference type="EC" id="1.2.1.41"/>
    </reaction>
</comment>
<comment type="similarity">
    <text evidence="7">Belongs to the gamma-glutamyl phosphate reductase family.</text>
</comment>